<accession>A0ABV5PRF1</accession>
<dbReference type="RefSeq" id="WP_346125894.1">
    <property type="nucleotide sequence ID" value="NZ_BAAAXC010000015.1"/>
</dbReference>
<evidence type="ECO:0008006" key="3">
    <source>
        <dbReference type="Google" id="ProtNLM"/>
    </source>
</evidence>
<dbReference type="EMBL" id="JBHMCE010000001">
    <property type="protein sequence ID" value="MFB9525765.1"/>
    <property type="molecule type" value="Genomic_DNA"/>
</dbReference>
<protein>
    <recommendedName>
        <fullName evidence="3">Threonyl/alanyl tRNA synthetase SAD domain-containing protein</fullName>
    </recommendedName>
</protein>
<reference evidence="1 2" key="1">
    <citation type="submission" date="2024-09" db="EMBL/GenBank/DDBJ databases">
        <authorList>
            <person name="Sun Q."/>
            <person name="Mori K."/>
        </authorList>
    </citation>
    <scope>NUCLEOTIDE SEQUENCE [LARGE SCALE GENOMIC DNA]</scope>
    <source>
        <strain evidence="1 2">JCM 3323</strain>
    </source>
</reference>
<name>A0ABV5PRF1_9ACTN</name>
<dbReference type="SUPFAM" id="SSF55186">
    <property type="entry name" value="ThrRS/AlaRS common domain"/>
    <property type="match status" value="1"/>
</dbReference>
<sequence>MVHQTECQSAAYLDDTYLTAVTTTVAATGRQDDGAAWVAVRRNVFHPQGRQEAAAHLLQWVTAKVADDLPVTVDHDAEGLRIVRLGDVHAAPCGGTHVRGLADLVEVAISAVKVKKGRVRVSYSAAHGPLR</sequence>
<dbReference type="InterPro" id="IPR051335">
    <property type="entry name" value="Alanyl-tRNA_Editing_Enzymes"/>
</dbReference>
<gene>
    <name evidence="1" type="ORF">ACFFRN_03950</name>
</gene>
<dbReference type="PANTHER" id="PTHR43462">
    <property type="entry name" value="ALANYL-TRNA EDITING PROTEIN"/>
    <property type="match status" value="1"/>
</dbReference>
<dbReference type="PANTHER" id="PTHR43462:SF2">
    <property type="entry name" value="THREONYL AND ALANYL TRNA SYNTHETASE SECOND ADDITIONAL DOMAIN-CONTAINING PROTEIN"/>
    <property type="match status" value="1"/>
</dbReference>
<dbReference type="InterPro" id="IPR018163">
    <property type="entry name" value="Thr/Ala-tRNA-synth_IIc_edit"/>
</dbReference>
<evidence type="ECO:0000313" key="1">
    <source>
        <dbReference type="EMBL" id="MFB9525765.1"/>
    </source>
</evidence>
<organism evidence="1 2">
    <name type="scientific">Nonomuraea roseola</name>
    <dbReference type="NCBI Taxonomy" id="46179"/>
    <lineage>
        <taxon>Bacteria</taxon>
        <taxon>Bacillati</taxon>
        <taxon>Actinomycetota</taxon>
        <taxon>Actinomycetes</taxon>
        <taxon>Streptosporangiales</taxon>
        <taxon>Streptosporangiaceae</taxon>
        <taxon>Nonomuraea</taxon>
    </lineage>
</organism>
<keyword evidence="2" id="KW-1185">Reference proteome</keyword>
<comment type="caution">
    <text evidence="1">The sequence shown here is derived from an EMBL/GenBank/DDBJ whole genome shotgun (WGS) entry which is preliminary data.</text>
</comment>
<dbReference type="Proteomes" id="UP001589646">
    <property type="component" value="Unassembled WGS sequence"/>
</dbReference>
<proteinExistence type="predicted"/>
<evidence type="ECO:0000313" key="2">
    <source>
        <dbReference type="Proteomes" id="UP001589646"/>
    </source>
</evidence>
<dbReference type="Gene3D" id="3.30.980.10">
    <property type="entry name" value="Threonyl-trna Synthetase, Chain A, domain 2"/>
    <property type="match status" value="1"/>
</dbReference>